<evidence type="ECO:0000256" key="2">
    <source>
        <dbReference type="ARBA" id="ARBA00022679"/>
    </source>
</evidence>
<organism evidence="7 8">
    <name type="scientific">Adlercreutzia equolifaciens subsp. celatus</name>
    <dbReference type="NCBI Taxonomy" id="394340"/>
    <lineage>
        <taxon>Bacteria</taxon>
        <taxon>Bacillati</taxon>
        <taxon>Actinomycetota</taxon>
        <taxon>Coriobacteriia</taxon>
        <taxon>Eggerthellales</taxon>
        <taxon>Eggerthellaceae</taxon>
        <taxon>Adlercreutzia</taxon>
    </lineage>
</organism>
<dbReference type="AlphaFoldDB" id="A0A369P028"/>
<dbReference type="Pfam" id="PF05958">
    <property type="entry name" value="tRNA_U5-meth_tr"/>
    <property type="match status" value="1"/>
</dbReference>
<dbReference type="GO" id="GO:0070041">
    <property type="term" value="F:rRNA (uridine-C5-)-methyltransferase activity"/>
    <property type="evidence" value="ECO:0007669"/>
    <property type="project" value="TreeGrafter"/>
</dbReference>
<evidence type="ECO:0000256" key="4">
    <source>
        <dbReference type="PROSITE-ProRule" id="PRU01024"/>
    </source>
</evidence>
<dbReference type="Gene3D" id="2.40.50.1070">
    <property type="match status" value="1"/>
</dbReference>
<dbReference type="NCBIfam" id="TIGR00479">
    <property type="entry name" value="rumA"/>
    <property type="match status" value="1"/>
</dbReference>
<dbReference type="FunFam" id="2.40.50.1070:FF:000003">
    <property type="entry name" value="23S rRNA (Uracil-5-)-methyltransferase RumA"/>
    <property type="match status" value="1"/>
</dbReference>
<feature type="binding site" evidence="4">
    <location>
        <position position="384"/>
    </location>
    <ligand>
        <name>S-adenosyl-L-methionine</name>
        <dbReference type="ChEBI" id="CHEBI:59789"/>
    </ligand>
</feature>
<feature type="binding site" evidence="4">
    <location>
        <position position="334"/>
    </location>
    <ligand>
        <name>S-adenosyl-L-methionine</name>
        <dbReference type="ChEBI" id="CHEBI:59789"/>
    </ligand>
</feature>
<evidence type="ECO:0000256" key="5">
    <source>
        <dbReference type="PROSITE-ProRule" id="PRU10015"/>
    </source>
</evidence>
<evidence type="ECO:0000313" key="8">
    <source>
        <dbReference type="Proteomes" id="UP000253805"/>
    </source>
</evidence>
<feature type="active site" evidence="5">
    <location>
        <position position="411"/>
    </location>
</feature>
<dbReference type="Gene3D" id="3.40.50.150">
    <property type="entry name" value="Vaccinia Virus protein VP39"/>
    <property type="match status" value="1"/>
</dbReference>
<feature type="region of interest" description="Disordered" evidence="6">
    <location>
        <begin position="1"/>
        <end position="49"/>
    </location>
</feature>
<dbReference type="PROSITE" id="PS51687">
    <property type="entry name" value="SAM_MT_RNA_M5U"/>
    <property type="match status" value="1"/>
</dbReference>
<accession>A0A369P028</accession>
<dbReference type="PANTHER" id="PTHR11061">
    <property type="entry name" value="RNA M5U METHYLTRANSFERASE"/>
    <property type="match status" value="1"/>
</dbReference>
<dbReference type="PROSITE" id="PS01231">
    <property type="entry name" value="TRMA_2"/>
    <property type="match status" value="1"/>
</dbReference>
<name>A0A369P028_9ACTN</name>
<evidence type="ECO:0000256" key="3">
    <source>
        <dbReference type="ARBA" id="ARBA00022691"/>
    </source>
</evidence>
<dbReference type="CDD" id="cd02440">
    <property type="entry name" value="AdoMet_MTases"/>
    <property type="match status" value="1"/>
</dbReference>
<dbReference type="SUPFAM" id="SSF53335">
    <property type="entry name" value="S-adenosyl-L-methionine-dependent methyltransferases"/>
    <property type="match status" value="1"/>
</dbReference>
<dbReference type="PROSITE" id="PS01230">
    <property type="entry name" value="TRMA_1"/>
    <property type="match status" value="1"/>
</dbReference>
<dbReference type="FunFam" id="3.40.50.150:FF:000009">
    <property type="entry name" value="23S rRNA (Uracil(1939)-C(5))-methyltransferase RlmD"/>
    <property type="match status" value="1"/>
</dbReference>
<dbReference type="RefSeq" id="WP_114548811.1">
    <property type="nucleotide sequence ID" value="NZ_DBGDPA010000052.1"/>
</dbReference>
<evidence type="ECO:0000256" key="6">
    <source>
        <dbReference type="SAM" id="MobiDB-lite"/>
    </source>
</evidence>
<dbReference type="InterPro" id="IPR030390">
    <property type="entry name" value="MeTrfase_TrmA_AS"/>
</dbReference>
<evidence type="ECO:0000313" key="7">
    <source>
        <dbReference type="EMBL" id="RDC45450.1"/>
    </source>
</evidence>
<comment type="caution">
    <text evidence="7">The sequence shown here is derived from an EMBL/GenBank/DDBJ whole genome shotgun (WGS) entry which is preliminary data.</text>
</comment>
<dbReference type="GO" id="GO:0070475">
    <property type="term" value="P:rRNA base methylation"/>
    <property type="evidence" value="ECO:0007669"/>
    <property type="project" value="TreeGrafter"/>
</dbReference>
<feature type="binding site" evidence="4">
    <location>
        <position position="283"/>
    </location>
    <ligand>
        <name>S-adenosyl-L-methionine</name>
        <dbReference type="ChEBI" id="CHEBI:59789"/>
    </ligand>
</feature>
<dbReference type="InterPro" id="IPR030391">
    <property type="entry name" value="MeTrfase_TrmA_CS"/>
</dbReference>
<keyword evidence="1 4" id="KW-0489">Methyltransferase</keyword>
<feature type="active site" description="Nucleophile" evidence="4">
    <location>
        <position position="411"/>
    </location>
</feature>
<keyword evidence="2 4" id="KW-0808">Transferase</keyword>
<protein>
    <submittedName>
        <fullName evidence="7">23S rRNA (Uracil(1939)-C(5))-methyltransferase RlmD</fullName>
    </submittedName>
</protein>
<proteinExistence type="inferred from homology"/>
<sequence length="470" mass="50763">MTRKHDNNPKRTSNRPAKPKTSRANPPRPKRFGADPVGGDLGRPLSQTTKAAGKGSACALCPAFGRCGGCSRLDVSYADQLLAKEQQVAALFEGIAPAGALLPILGMDDPFHYRNKVISPYAPAKGAKRKGKDAKLARADILTGMYETGTHRLIPTDTCAIENETAKKVTLAIRDIMARWNMEPYNEDTGAGFVRHAVVRVGHKSGEVLVTVVTNGEEFPASKAFCRELARRVPEVTTIVQNVNTRQTNVILGDKERVLFGPGFILDTLCGLTFRISSQSFYQVNATQTEVLYDEAIRLANLTGVETVIDAYCGTGTIGLVAASRGAARVIGVDSVEAAIRDAANNARHNGVENAEFVAQDATAFMKELAASEERPQPLVLLMDPPRAGSTPEFLAGAAALAPERIVYISCNPATQARDVRQLVKSGYEMRAIRSVDMFPHTDHVESIVMLEREDRRGGARGGAHRARTV</sequence>
<gene>
    <name evidence="7" type="ORF">C1850_04870</name>
</gene>
<evidence type="ECO:0000256" key="1">
    <source>
        <dbReference type="ARBA" id="ARBA00022603"/>
    </source>
</evidence>
<feature type="binding site" evidence="4">
    <location>
        <position position="312"/>
    </location>
    <ligand>
        <name>S-adenosyl-L-methionine</name>
        <dbReference type="ChEBI" id="CHEBI:59789"/>
    </ligand>
</feature>
<dbReference type="EMBL" id="PPUT01000009">
    <property type="protein sequence ID" value="RDC45450.1"/>
    <property type="molecule type" value="Genomic_DNA"/>
</dbReference>
<dbReference type="InterPro" id="IPR029063">
    <property type="entry name" value="SAM-dependent_MTases_sf"/>
</dbReference>
<dbReference type="Proteomes" id="UP000253805">
    <property type="component" value="Unassembled WGS sequence"/>
</dbReference>
<dbReference type="PANTHER" id="PTHR11061:SF30">
    <property type="entry name" value="TRNA (URACIL(54)-C(5))-METHYLTRANSFERASE"/>
    <property type="match status" value="1"/>
</dbReference>
<keyword evidence="3 4" id="KW-0949">S-adenosyl-L-methionine</keyword>
<dbReference type="InterPro" id="IPR010280">
    <property type="entry name" value="U5_MeTrfase_fam"/>
</dbReference>
<comment type="similarity">
    <text evidence="4">Belongs to the class I-like SAM-binding methyltransferase superfamily. RNA M5U methyltransferase family.</text>
</comment>
<reference evidence="7 8" key="1">
    <citation type="journal article" date="2018" name="Elife">
        <title>Discovery and characterization of a prevalent human gut bacterial enzyme sufficient for the inactivation of a family of plant toxins.</title>
        <authorList>
            <person name="Koppel N."/>
            <person name="Bisanz J.E."/>
            <person name="Pandelia M.E."/>
            <person name="Turnbaugh P.J."/>
            <person name="Balskus E.P."/>
        </authorList>
    </citation>
    <scope>NUCLEOTIDE SEQUENCE [LARGE SCALE GENOMIC DNA]</scope>
    <source>
        <strain evidence="7 8">OB21 GAM 11</strain>
    </source>
</reference>